<dbReference type="RefSeq" id="WP_150205535.1">
    <property type="nucleotide sequence ID" value="NZ_CP029190.1"/>
</dbReference>
<feature type="chain" id="PRO_5025000969" evidence="9">
    <location>
        <begin position="42"/>
        <end position="389"/>
    </location>
</feature>
<comment type="cofactor">
    <cofactor evidence="1">
        <name>Mn(2+)</name>
        <dbReference type="ChEBI" id="CHEBI:29035"/>
    </cofactor>
</comment>
<evidence type="ECO:0000256" key="5">
    <source>
        <dbReference type="ARBA" id="ARBA00022763"/>
    </source>
</evidence>
<proteinExistence type="predicted"/>
<keyword evidence="8" id="KW-0234">DNA repair</keyword>
<organism evidence="11 12">
    <name type="scientific">Streptomyces venezuelae</name>
    <dbReference type="NCBI Taxonomy" id="54571"/>
    <lineage>
        <taxon>Bacteria</taxon>
        <taxon>Bacillati</taxon>
        <taxon>Actinomycetota</taxon>
        <taxon>Actinomycetes</taxon>
        <taxon>Kitasatosporales</taxon>
        <taxon>Streptomycetaceae</taxon>
        <taxon>Streptomyces</taxon>
    </lineage>
</organism>
<keyword evidence="3" id="KW-0540">Nuclease</keyword>
<evidence type="ECO:0000256" key="1">
    <source>
        <dbReference type="ARBA" id="ARBA00001936"/>
    </source>
</evidence>
<gene>
    <name evidence="11" type="ORF">DEJ50_01095</name>
</gene>
<evidence type="ECO:0000259" key="10">
    <source>
        <dbReference type="Pfam" id="PF03372"/>
    </source>
</evidence>
<dbReference type="Pfam" id="PF03372">
    <property type="entry name" value="Exo_endo_phos"/>
    <property type="match status" value="1"/>
</dbReference>
<dbReference type="OrthoDB" id="9787701at2"/>
<feature type="domain" description="Endonuclease/exonuclease/phosphatase" evidence="10">
    <location>
        <begin position="95"/>
        <end position="373"/>
    </location>
</feature>
<evidence type="ECO:0000256" key="4">
    <source>
        <dbReference type="ARBA" id="ARBA00022723"/>
    </source>
</evidence>
<protein>
    <submittedName>
        <fullName evidence="11">Endonuclease</fullName>
    </submittedName>
</protein>
<evidence type="ECO:0000313" key="12">
    <source>
        <dbReference type="Proteomes" id="UP000325211"/>
    </source>
</evidence>
<keyword evidence="7" id="KW-0460">Magnesium</keyword>
<accession>A0A5P2CUQ7</accession>
<dbReference type="InterPro" id="IPR036691">
    <property type="entry name" value="Endo/exonu/phosph_ase_sf"/>
</dbReference>
<dbReference type="GO" id="GO:0070260">
    <property type="term" value="F:5'-tyrosyl-DNA phosphodiesterase activity"/>
    <property type="evidence" value="ECO:0007669"/>
    <property type="project" value="TreeGrafter"/>
</dbReference>
<keyword evidence="9" id="KW-0732">Signal</keyword>
<dbReference type="EMBL" id="CP029190">
    <property type="protein sequence ID" value="QES46654.1"/>
    <property type="molecule type" value="Genomic_DNA"/>
</dbReference>
<dbReference type="GO" id="GO:0005737">
    <property type="term" value="C:cytoplasm"/>
    <property type="evidence" value="ECO:0007669"/>
    <property type="project" value="TreeGrafter"/>
</dbReference>
<reference evidence="11 12" key="1">
    <citation type="submission" date="2018-05" db="EMBL/GenBank/DDBJ databases">
        <title>Streptomyces venezuelae.</title>
        <authorList>
            <person name="Kim W."/>
            <person name="Lee N."/>
            <person name="Cho B.-K."/>
        </authorList>
    </citation>
    <scope>NUCLEOTIDE SEQUENCE [LARGE SCALE GENOMIC DNA]</scope>
    <source>
        <strain evidence="11 12">ATCC 21782</strain>
    </source>
</reference>
<dbReference type="SUPFAM" id="SSF56219">
    <property type="entry name" value="DNase I-like"/>
    <property type="match status" value="1"/>
</dbReference>
<name>A0A5P2CUQ7_STRVZ</name>
<sequence length="389" mass="41114">MPETIPIGGRQARRSQGRPVRVRFTVLLAALLLATPGAATATATASTTAAGEPPAALKVLTRNLYLGADLSPILAATDGPSLVAAVTAVFAQVQATDFPERAKTLAEEIADTDPHLVGLQEVELWRSQRPGTTSATHVEYDFLRILLRELAARGKHYAPVATVINGDHVAPRSTPGGLQNIRLTDRDVLLARTDLPGKSFSVANPQEGRYQARLAVPVPGGSFTLLRGWVAVDATLRGRTTRVVSTHLEGAGPGIQVQQGGELLADPLNTPLPTVLLGDLNSAAGGVGAVPGTNTPTYANLLAAGFRDAWTATRPNQPGFTFGQAPGLRNPVSTLSQRIDYVLYRNGLKALKADRVGEESTDRTPSGLWPSDHAGVWSVLKLPAPDRDR</sequence>
<dbReference type="InterPro" id="IPR005135">
    <property type="entry name" value="Endo/exonuclease/phosphatase"/>
</dbReference>
<dbReference type="PANTHER" id="PTHR15822:SF4">
    <property type="entry name" value="TYROSYL-DNA PHOSPHODIESTERASE 2"/>
    <property type="match status" value="1"/>
</dbReference>
<evidence type="ECO:0000256" key="9">
    <source>
        <dbReference type="SAM" id="SignalP"/>
    </source>
</evidence>
<evidence type="ECO:0000256" key="8">
    <source>
        <dbReference type="ARBA" id="ARBA00023204"/>
    </source>
</evidence>
<evidence type="ECO:0000313" key="11">
    <source>
        <dbReference type="EMBL" id="QES46654.1"/>
    </source>
</evidence>
<keyword evidence="5" id="KW-0227">DNA damage</keyword>
<keyword evidence="4" id="KW-0479">Metal-binding</keyword>
<feature type="signal peptide" evidence="9">
    <location>
        <begin position="1"/>
        <end position="41"/>
    </location>
</feature>
<dbReference type="GO" id="GO:0004519">
    <property type="term" value="F:endonuclease activity"/>
    <property type="evidence" value="ECO:0007669"/>
    <property type="project" value="UniProtKB-KW"/>
</dbReference>
<evidence type="ECO:0000256" key="6">
    <source>
        <dbReference type="ARBA" id="ARBA00022801"/>
    </source>
</evidence>
<dbReference type="GO" id="GO:0046872">
    <property type="term" value="F:metal ion binding"/>
    <property type="evidence" value="ECO:0007669"/>
    <property type="project" value="UniProtKB-KW"/>
</dbReference>
<dbReference type="GO" id="GO:0003697">
    <property type="term" value="F:single-stranded DNA binding"/>
    <property type="evidence" value="ECO:0007669"/>
    <property type="project" value="TreeGrafter"/>
</dbReference>
<evidence type="ECO:0000256" key="7">
    <source>
        <dbReference type="ARBA" id="ARBA00022842"/>
    </source>
</evidence>
<dbReference type="Gene3D" id="3.60.10.10">
    <property type="entry name" value="Endonuclease/exonuclease/phosphatase"/>
    <property type="match status" value="1"/>
</dbReference>
<evidence type="ECO:0000256" key="3">
    <source>
        <dbReference type="ARBA" id="ARBA00022722"/>
    </source>
</evidence>
<dbReference type="InterPro" id="IPR051547">
    <property type="entry name" value="TDP2-like"/>
</dbReference>
<dbReference type="PANTHER" id="PTHR15822">
    <property type="entry name" value="TRAF AND TNF RECEPTOR-ASSOCIATED PROTEIN"/>
    <property type="match status" value="1"/>
</dbReference>
<comment type="cofactor">
    <cofactor evidence="2">
        <name>Mg(2+)</name>
        <dbReference type="ChEBI" id="CHEBI:18420"/>
    </cofactor>
</comment>
<keyword evidence="6" id="KW-0378">Hydrolase</keyword>
<keyword evidence="11" id="KW-0255">Endonuclease</keyword>
<dbReference type="Proteomes" id="UP000325211">
    <property type="component" value="Chromosome"/>
</dbReference>
<evidence type="ECO:0000256" key="2">
    <source>
        <dbReference type="ARBA" id="ARBA00001946"/>
    </source>
</evidence>
<dbReference type="AlphaFoldDB" id="A0A5P2CUQ7"/>
<dbReference type="GO" id="GO:0006302">
    <property type="term" value="P:double-strand break repair"/>
    <property type="evidence" value="ECO:0007669"/>
    <property type="project" value="TreeGrafter"/>
</dbReference>